<accession>A0ABV4ZGC5</accession>
<evidence type="ECO:0000313" key="1">
    <source>
        <dbReference type="EMBL" id="MFB4193183.1"/>
    </source>
</evidence>
<dbReference type="Proteomes" id="UP001577267">
    <property type="component" value="Unassembled WGS sequence"/>
</dbReference>
<organism evidence="1 2">
    <name type="scientific">Streptomyces carpaticus</name>
    <dbReference type="NCBI Taxonomy" id="285558"/>
    <lineage>
        <taxon>Bacteria</taxon>
        <taxon>Bacillati</taxon>
        <taxon>Actinomycetota</taxon>
        <taxon>Actinomycetes</taxon>
        <taxon>Kitasatosporales</taxon>
        <taxon>Streptomycetaceae</taxon>
        <taxon>Streptomyces</taxon>
    </lineage>
</organism>
<evidence type="ECO:0000313" key="2">
    <source>
        <dbReference type="Proteomes" id="UP001577267"/>
    </source>
</evidence>
<gene>
    <name evidence="1" type="ORF">ACE11A_02255</name>
</gene>
<dbReference type="EMBL" id="JBHGBT010000001">
    <property type="protein sequence ID" value="MFB4193183.1"/>
    <property type="molecule type" value="Genomic_DNA"/>
</dbReference>
<protein>
    <submittedName>
        <fullName evidence="1">DUF6177 family protein</fullName>
    </submittedName>
</protein>
<name>A0ABV4ZGC5_9ACTN</name>
<dbReference type="InterPro" id="IPR046175">
    <property type="entry name" value="DUF6177"/>
</dbReference>
<reference evidence="1 2" key="1">
    <citation type="submission" date="2024-09" db="EMBL/GenBank/DDBJ databases">
        <title>Draft genome sequence of multifaceted antimicrobials producing Streptomyces sp. strain FH1.</title>
        <authorList>
            <person name="Hassan F."/>
            <person name="Ali H."/>
            <person name="Hassan N."/>
            <person name="Nawaz A."/>
        </authorList>
    </citation>
    <scope>NUCLEOTIDE SEQUENCE [LARGE SCALE GENOMIC DNA]</scope>
    <source>
        <strain evidence="1 2">FH1</strain>
    </source>
</reference>
<sequence length="484" mass="50189">MTTDVIALTERMPDPWSLVAGLMAGGPQTLLSVDRAEGALLQLCDEQGRPLVSVEAPLLVRLPGEVARLLGPEAAVRGPVWWTEVRAATGAERAARLAGTVAARLAGRLGGAVWPPHAVPADGGEAPVTGVVGAAAPAAAQPAVDVLTDQAAVVIQDRPLVAMTAWLADALRAAQAGGRAFQIVTPPGTRLSLPTRAVLAGLPNRWVVQDGSGGYYDGLSGSVLRWQDGQFAATGTPAPGFLGGVPRAAVSEEHQLLLTFTTRRPADRELLLGGGLETVWRRLTGTEPAGWGTCEPAALPWSRRELTERARARAPQPTWLVVVGQPEGPPAIATLRVRITTGGVEEEVTFALGQRDGATGNGADAGDGTSVLPGLAGELAARYGLVSLLAQRRRARADLTVPAQLEPGPAPLAFALGADDVHRVGLPHALRPPLPTTPRRLGPAGRPALYYPLPDGDWPAFQHLMAHLHGADPARGARASAPGG</sequence>
<keyword evidence="2" id="KW-1185">Reference proteome</keyword>
<dbReference type="Pfam" id="PF19674">
    <property type="entry name" value="DUF6177"/>
    <property type="match status" value="1"/>
</dbReference>
<proteinExistence type="predicted"/>
<dbReference type="RefSeq" id="WP_375061224.1">
    <property type="nucleotide sequence ID" value="NZ_JBHGBT010000001.1"/>
</dbReference>
<comment type="caution">
    <text evidence="1">The sequence shown here is derived from an EMBL/GenBank/DDBJ whole genome shotgun (WGS) entry which is preliminary data.</text>
</comment>